<feature type="domain" description="Non-canonical purine NTP phosphatase/PRRC1" evidence="11">
    <location>
        <begin position="15"/>
        <end position="177"/>
    </location>
</feature>
<evidence type="ECO:0000256" key="8">
    <source>
        <dbReference type="ARBA" id="ARBA00048174"/>
    </source>
</evidence>
<evidence type="ECO:0000256" key="5">
    <source>
        <dbReference type="ARBA" id="ARBA00022842"/>
    </source>
</evidence>
<dbReference type="PANTHER" id="PTHR34699">
    <property type="match status" value="1"/>
</dbReference>
<comment type="caution">
    <text evidence="10">Lacks conserved residue(s) required for the propagation of feature annotation.</text>
</comment>
<dbReference type="NCBIfam" id="TIGR00258">
    <property type="entry name" value="inosine/xanthosine triphosphatase"/>
    <property type="match status" value="1"/>
</dbReference>
<dbReference type="PANTHER" id="PTHR34699:SF2">
    <property type="entry name" value="NON-CANONICAL PURINE NTP PHOSPHATASE_PRRC1 DOMAIN-CONTAINING PROTEIN"/>
    <property type="match status" value="1"/>
</dbReference>
<dbReference type="Gene3D" id="3.90.950.10">
    <property type="match status" value="1"/>
</dbReference>
<keyword evidence="4 10" id="KW-0378">Hydrolase</keyword>
<keyword evidence="3 10" id="KW-0547">Nucleotide-binding</keyword>
<evidence type="ECO:0000256" key="6">
    <source>
        <dbReference type="ARBA" id="ARBA00023080"/>
    </source>
</evidence>
<evidence type="ECO:0000256" key="4">
    <source>
        <dbReference type="ARBA" id="ARBA00022801"/>
    </source>
</evidence>
<dbReference type="InterPro" id="IPR029001">
    <property type="entry name" value="ITPase-like_fam"/>
</dbReference>
<keyword evidence="7 10" id="KW-0464">Manganese</keyword>
<dbReference type="RefSeq" id="WP_377502739.1">
    <property type="nucleotide sequence ID" value="NZ_JBHULU010000002.1"/>
</dbReference>
<comment type="cofactor">
    <cofactor evidence="10">
        <name>Mg(2+)</name>
        <dbReference type="ChEBI" id="CHEBI:18420"/>
    </cofactor>
    <cofactor evidence="10">
        <name>Mn(2+)</name>
        <dbReference type="ChEBI" id="CHEBI:29035"/>
    </cofactor>
    <text evidence="10">Binds 1 divalent metal cation per subunit; can use either Mg(2+) or Mn(2+).</text>
</comment>
<dbReference type="HAMAP" id="MF_00648">
    <property type="entry name" value="Non_canon_purine_NTPase_YjjX"/>
    <property type="match status" value="1"/>
</dbReference>
<sequence length="188" mass="20450">MDQQIMDKPLTVVVASKNPVKVSAAAEGLQRMFPNLHFTVKPISVPSGVSDQPMTDKETMQGALNRVNNAFEAHPDADYWVGLEGGVESLQGELAAFAWIVVRNQSMVGKARSGAFFLPRAVRELVEQGIELGTADDMIFSRNNSKQAGGAIGILTDNVLDRKELYEQAVVLALVPFKNEALYCQASQ</sequence>
<keyword evidence="13" id="KW-1185">Reference proteome</keyword>
<organism evidence="12 13">
    <name type="scientific">Pontibacter locisalis</name>
    <dbReference type="NCBI Taxonomy" id="1719035"/>
    <lineage>
        <taxon>Bacteria</taxon>
        <taxon>Pseudomonadati</taxon>
        <taxon>Bacteroidota</taxon>
        <taxon>Cytophagia</taxon>
        <taxon>Cytophagales</taxon>
        <taxon>Hymenobacteraceae</taxon>
        <taxon>Pontibacter</taxon>
    </lineage>
</organism>
<dbReference type="Proteomes" id="UP001597544">
    <property type="component" value="Unassembled WGS sequence"/>
</dbReference>
<dbReference type="InterPro" id="IPR050299">
    <property type="entry name" value="YjjX_NTPase"/>
</dbReference>
<keyword evidence="2 10" id="KW-0479">Metal-binding</keyword>
<name>A0ABW5IG30_9BACT</name>
<dbReference type="EC" id="3.6.1.73" evidence="10"/>
<evidence type="ECO:0000256" key="7">
    <source>
        <dbReference type="ARBA" id="ARBA00023211"/>
    </source>
</evidence>
<keyword evidence="5 10" id="KW-0460">Magnesium</keyword>
<dbReference type="Pfam" id="PF01931">
    <property type="entry name" value="NTPase_I-T"/>
    <property type="match status" value="1"/>
</dbReference>
<evidence type="ECO:0000256" key="10">
    <source>
        <dbReference type="HAMAP-Rule" id="MF_00648"/>
    </source>
</evidence>
<dbReference type="NCBIfam" id="NF003459">
    <property type="entry name" value="PRK05074.1"/>
    <property type="match status" value="1"/>
</dbReference>
<protein>
    <recommendedName>
        <fullName evidence="10">Probable inosine/xanthosine triphosphatase</fullName>
        <shortName evidence="10">ITPase/XTPase</shortName>
        <ecNumber evidence="10">3.6.1.73</ecNumber>
    </recommendedName>
    <alternativeName>
        <fullName evidence="10">Non-canonical purine NTP phosphatase</fullName>
    </alternativeName>
    <alternativeName>
        <fullName evidence="10">Non-standard purine NTP phosphatase</fullName>
    </alternativeName>
    <alternativeName>
        <fullName evidence="10">Nucleoside-triphosphate phosphatase</fullName>
        <shortName evidence="10">NTPase</shortName>
    </alternativeName>
</protein>
<comment type="catalytic activity">
    <reaction evidence="9 10">
        <text>XTP + H2O = XDP + phosphate + H(+)</text>
        <dbReference type="Rhea" id="RHEA:28406"/>
        <dbReference type="ChEBI" id="CHEBI:15377"/>
        <dbReference type="ChEBI" id="CHEBI:15378"/>
        <dbReference type="ChEBI" id="CHEBI:43474"/>
        <dbReference type="ChEBI" id="CHEBI:59884"/>
        <dbReference type="ChEBI" id="CHEBI:61314"/>
        <dbReference type="EC" id="3.6.1.73"/>
    </reaction>
</comment>
<evidence type="ECO:0000256" key="3">
    <source>
        <dbReference type="ARBA" id="ARBA00022741"/>
    </source>
</evidence>
<dbReference type="EMBL" id="JBHULU010000002">
    <property type="protein sequence ID" value="MFD2512542.1"/>
    <property type="molecule type" value="Genomic_DNA"/>
</dbReference>
<comment type="caution">
    <text evidence="12">The sequence shown here is derived from an EMBL/GenBank/DDBJ whole genome shotgun (WGS) entry which is preliminary data.</text>
</comment>
<proteinExistence type="inferred from homology"/>
<reference evidence="13" key="1">
    <citation type="journal article" date="2019" name="Int. J. Syst. Evol. Microbiol.">
        <title>The Global Catalogue of Microorganisms (GCM) 10K type strain sequencing project: providing services to taxonomists for standard genome sequencing and annotation.</title>
        <authorList>
            <consortium name="The Broad Institute Genomics Platform"/>
            <consortium name="The Broad Institute Genome Sequencing Center for Infectious Disease"/>
            <person name="Wu L."/>
            <person name="Ma J."/>
        </authorList>
    </citation>
    <scope>NUCLEOTIDE SEQUENCE [LARGE SCALE GENOMIC DNA]</scope>
    <source>
        <strain evidence="13">KCTC 42498</strain>
    </source>
</reference>
<dbReference type="InterPro" id="IPR026533">
    <property type="entry name" value="NTPase/PRRC1"/>
</dbReference>
<dbReference type="SUPFAM" id="SSF52972">
    <property type="entry name" value="ITPase-like"/>
    <property type="match status" value="1"/>
</dbReference>
<evidence type="ECO:0000313" key="13">
    <source>
        <dbReference type="Proteomes" id="UP001597544"/>
    </source>
</evidence>
<feature type="binding site" evidence="10">
    <location>
        <position position="76"/>
    </location>
    <ligand>
        <name>Mg(2+)</name>
        <dbReference type="ChEBI" id="CHEBI:18420"/>
    </ligand>
</feature>
<comment type="similarity">
    <text evidence="10">Belongs to the YjjX NTPase family.</text>
</comment>
<evidence type="ECO:0000256" key="9">
    <source>
        <dbReference type="ARBA" id="ARBA00048781"/>
    </source>
</evidence>
<accession>A0ABW5IG30</accession>
<evidence type="ECO:0000256" key="2">
    <source>
        <dbReference type="ARBA" id="ARBA00022723"/>
    </source>
</evidence>
<feature type="binding site" evidence="10">
    <location>
        <begin position="76"/>
        <end position="77"/>
    </location>
    <ligand>
        <name>substrate</name>
    </ligand>
</feature>
<gene>
    <name evidence="12" type="primary">yjjX</name>
    <name evidence="12" type="ORF">ACFSRY_01575</name>
</gene>
<evidence type="ECO:0000313" key="12">
    <source>
        <dbReference type="EMBL" id="MFD2512542.1"/>
    </source>
</evidence>
<comment type="function">
    <text evidence="10">Phosphatase that hydrolyzes non-canonical purine nucleotides such as XTP and ITP to their respective diphosphate derivatives. Probably excludes non-canonical purines from DNA/RNA precursor pool, thus preventing their incorporation into DNA/RNA and avoiding chromosomal lesions.</text>
</comment>
<evidence type="ECO:0000259" key="11">
    <source>
        <dbReference type="Pfam" id="PF01931"/>
    </source>
</evidence>
<dbReference type="InterPro" id="IPR002786">
    <property type="entry name" value="Non_canon_purine_NTPase"/>
</dbReference>
<comment type="subunit">
    <text evidence="10">Homodimer.</text>
</comment>
<keyword evidence="6 10" id="KW-0546">Nucleotide metabolism</keyword>
<comment type="cofactor">
    <cofactor evidence="1">
        <name>Mn(2+)</name>
        <dbReference type="ChEBI" id="CHEBI:29035"/>
    </cofactor>
</comment>
<comment type="catalytic activity">
    <reaction evidence="8 10">
        <text>ITP + H2O = IDP + phosphate + H(+)</text>
        <dbReference type="Rhea" id="RHEA:28330"/>
        <dbReference type="ChEBI" id="CHEBI:15377"/>
        <dbReference type="ChEBI" id="CHEBI:15378"/>
        <dbReference type="ChEBI" id="CHEBI:43474"/>
        <dbReference type="ChEBI" id="CHEBI:58280"/>
        <dbReference type="ChEBI" id="CHEBI:61402"/>
        <dbReference type="EC" id="3.6.1.73"/>
    </reaction>
</comment>
<dbReference type="GO" id="GO:0016787">
    <property type="term" value="F:hydrolase activity"/>
    <property type="evidence" value="ECO:0007669"/>
    <property type="project" value="UniProtKB-KW"/>
</dbReference>
<evidence type="ECO:0000256" key="1">
    <source>
        <dbReference type="ARBA" id="ARBA00001936"/>
    </source>
</evidence>